<feature type="compositionally biased region" description="Polar residues" evidence="1">
    <location>
        <begin position="631"/>
        <end position="664"/>
    </location>
</feature>
<evidence type="ECO:0000313" key="4">
    <source>
        <dbReference type="Proteomes" id="UP000314294"/>
    </source>
</evidence>
<dbReference type="Proteomes" id="UP000314294">
    <property type="component" value="Unassembled WGS sequence"/>
</dbReference>
<sequence length="664" mass="72681">MTRREEKVAASSFRALSSFLSFIMVSDTMLFSVSYFVFKLDSANSAVCIDRRDNCTIIHRYSAIITLKQHAVLAVTDLFVRLEDRPEGRDLLSLGAEEGLELQHFFHEAFSIPLRLPAAAEPRVRHRTPLTTQVHRHLRKYRQAVRSVAAGPRTVHLPHELQDGRFGDEHVVGSRLLLGVLLDVVRPSRTAARQTRPGAVAVIVQGDSLGRQVVAHADVVVEVGQLLGERQQLFLGDAQMPLGVDGYFPRGSDLLLQLADALLVLLAGLDALADLVGEVLGLRPPPILLLLVSLLQAVVATSRLRQVVSELQELLAGRADARLQHLLAPGVDLVVEDGVAAFSPVSWLVGVLLAAVHGFQLLHERSDLVLLLAEGLFGHHQLHLQFLHLAHETGLLSFSLDAQQKIKHLLQLTQQVRHQPGGGGPHEGVAAAAWSGVALDEAVAFGAPRVRRVSRSGSGARTVVNATVLVLSLPALLLAVVQLVQIELQGFQGLIQLPLRYLPQPRILLHLGSQLLPLIVLLPVFHLERSTFLQHLQAIAGCLQLLLRGLLELQSQPYHLALQFSAPHLDFFSLYRCICRFDRDTCLLHSPALITPHYRRKHKDVPKMERCGYFLRGRPAAALARSRQKPVVTSTGSGTAASRPPTQFSGFTAMSSGVKSAPKT</sequence>
<name>A0A4Z2IA42_9TELE</name>
<evidence type="ECO:0000256" key="2">
    <source>
        <dbReference type="SAM" id="Phobius"/>
    </source>
</evidence>
<organism evidence="3 4">
    <name type="scientific">Liparis tanakae</name>
    <name type="common">Tanaka's snailfish</name>
    <dbReference type="NCBI Taxonomy" id="230148"/>
    <lineage>
        <taxon>Eukaryota</taxon>
        <taxon>Metazoa</taxon>
        <taxon>Chordata</taxon>
        <taxon>Craniata</taxon>
        <taxon>Vertebrata</taxon>
        <taxon>Euteleostomi</taxon>
        <taxon>Actinopterygii</taxon>
        <taxon>Neopterygii</taxon>
        <taxon>Teleostei</taxon>
        <taxon>Neoteleostei</taxon>
        <taxon>Acanthomorphata</taxon>
        <taxon>Eupercaria</taxon>
        <taxon>Perciformes</taxon>
        <taxon>Cottioidei</taxon>
        <taxon>Cottales</taxon>
        <taxon>Liparidae</taxon>
        <taxon>Liparis</taxon>
    </lineage>
</organism>
<keyword evidence="4" id="KW-1185">Reference proteome</keyword>
<dbReference type="AlphaFoldDB" id="A0A4Z2IA42"/>
<evidence type="ECO:0000256" key="1">
    <source>
        <dbReference type="SAM" id="MobiDB-lite"/>
    </source>
</evidence>
<evidence type="ECO:0000313" key="3">
    <source>
        <dbReference type="EMBL" id="TNN74827.1"/>
    </source>
</evidence>
<gene>
    <name evidence="3" type="ORF">EYF80_014927</name>
</gene>
<keyword evidence="2" id="KW-0472">Membrane</keyword>
<keyword evidence="2" id="KW-0812">Transmembrane</keyword>
<keyword evidence="2" id="KW-1133">Transmembrane helix</keyword>
<comment type="caution">
    <text evidence="3">The sequence shown here is derived from an EMBL/GenBank/DDBJ whole genome shotgun (WGS) entry which is preliminary data.</text>
</comment>
<feature type="transmembrane region" description="Helical" evidence="2">
    <location>
        <begin position="12"/>
        <end position="38"/>
    </location>
</feature>
<dbReference type="EMBL" id="SRLO01000110">
    <property type="protein sequence ID" value="TNN74827.1"/>
    <property type="molecule type" value="Genomic_DNA"/>
</dbReference>
<reference evidence="3 4" key="1">
    <citation type="submission" date="2019-03" db="EMBL/GenBank/DDBJ databases">
        <title>First draft genome of Liparis tanakae, snailfish: a comprehensive survey of snailfish specific genes.</title>
        <authorList>
            <person name="Kim W."/>
            <person name="Song I."/>
            <person name="Jeong J.-H."/>
            <person name="Kim D."/>
            <person name="Kim S."/>
            <person name="Ryu S."/>
            <person name="Song J.Y."/>
            <person name="Lee S.K."/>
        </authorList>
    </citation>
    <scope>NUCLEOTIDE SEQUENCE [LARGE SCALE GENOMIC DNA]</scope>
    <source>
        <tissue evidence="3">Muscle</tissue>
    </source>
</reference>
<proteinExistence type="predicted"/>
<accession>A0A4Z2IA42</accession>
<feature type="region of interest" description="Disordered" evidence="1">
    <location>
        <begin position="626"/>
        <end position="664"/>
    </location>
</feature>
<protein>
    <submittedName>
        <fullName evidence="3">Uncharacterized protein</fullName>
    </submittedName>
</protein>